<reference evidence="1 2" key="1">
    <citation type="submission" date="2016-10" db="EMBL/GenBank/DDBJ databases">
        <title>Comparative genome analysis of multiple Pseudomonas spp. focuses on biocontrol and plant growth promoting traits.</title>
        <authorList>
            <person name="Tao X.-Y."/>
            <person name="Taylor C.G."/>
        </authorList>
    </citation>
    <scope>NUCLEOTIDE SEQUENCE [LARGE SCALE GENOMIC DNA]</scope>
    <source>
        <strain evidence="1 2">39A2</strain>
    </source>
</reference>
<dbReference type="OrthoDB" id="9798416at2"/>
<name>A0A423KRX1_9PSED</name>
<dbReference type="EMBL" id="MOBP01000001">
    <property type="protein sequence ID" value="RON58436.1"/>
    <property type="molecule type" value="Genomic_DNA"/>
</dbReference>
<dbReference type="Proteomes" id="UP000283627">
    <property type="component" value="Unassembled WGS sequence"/>
</dbReference>
<organism evidence="1 2">
    <name type="scientific">Pseudomonas frederiksbergensis</name>
    <dbReference type="NCBI Taxonomy" id="104087"/>
    <lineage>
        <taxon>Bacteria</taxon>
        <taxon>Pseudomonadati</taxon>
        <taxon>Pseudomonadota</taxon>
        <taxon>Gammaproteobacteria</taxon>
        <taxon>Pseudomonadales</taxon>
        <taxon>Pseudomonadaceae</taxon>
        <taxon>Pseudomonas</taxon>
    </lineage>
</organism>
<protein>
    <submittedName>
        <fullName evidence="1">Uncharacterized protein</fullName>
    </submittedName>
</protein>
<evidence type="ECO:0000313" key="2">
    <source>
        <dbReference type="Proteomes" id="UP000283627"/>
    </source>
</evidence>
<evidence type="ECO:0000313" key="1">
    <source>
        <dbReference type="EMBL" id="RON58436.1"/>
    </source>
</evidence>
<proteinExistence type="predicted"/>
<comment type="caution">
    <text evidence="1">The sequence shown here is derived from an EMBL/GenBank/DDBJ whole genome shotgun (WGS) entry which is preliminary data.</text>
</comment>
<sequence>MPEKFSRFDIKEFLLSPADMCNYIQACEVEDPGDGSLNRVALMDVKHLIRARIQRDPQFAQALRIEVATLFHNGQPELARRFLLLLNEALRHHTARRFFTYRP</sequence>
<gene>
    <name evidence="1" type="ORF">BK665_00460</name>
</gene>
<dbReference type="AlphaFoldDB" id="A0A423KRX1"/>
<accession>A0A423KRX1</accession>
<dbReference type="RefSeq" id="WP_123402362.1">
    <property type="nucleotide sequence ID" value="NZ_MOBP01000001.1"/>
</dbReference>